<dbReference type="AlphaFoldDB" id="A0A5B7HNP7"/>
<organism evidence="2 3">
    <name type="scientific">Portunus trituberculatus</name>
    <name type="common">Swimming crab</name>
    <name type="synonym">Neptunus trituberculatus</name>
    <dbReference type="NCBI Taxonomy" id="210409"/>
    <lineage>
        <taxon>Eukaryota</taxon>
        <taxon>Metazoa</taxon>
        <taxon>Ecdysozoa</taxon>
        <taxon>Arthropoda</taxon>
        <taxon>Crustacea</taxon>
        <taxon>Multicrustacea</taxon>
        <taxon>Malacostraca</taxon>
        <taxon>Eumalacostraca</taxon>
        <taxon>Eucarida</taxon>
        <taxon>Decapoda</taxon>
        <taxon>Pleocyemata</taxon>
        <taxon>Brachyura</taxon>
        <taxon>Eubrachyura</taxon>
        <taxon>Portunoidea</taxon>
        <taxon>Portunidae</taxon>
        <taxon>Portuninae</taxon>
        <taxon>Portunus</taxon>
    </lineage>
</organism>
<keyword evidence="3" id="KW-1185">Reference proteome</keyword>
<evidence type="ECO:0000256" key="1">
    <source>
        <dbReference type="SAM" id="MobiDB-lite"/>
    </source>
</evidence>
<dbReference type="Proteomes" id="UP000324222">
    <property type="component" value="Unassembled WGS sequence"/>
</dbReference>
<evidence type="ECO:0000313" key="2">
    <source>
        <dbReference type="EMBL" id="MPC74040.1"/>
    </source>
</evidence>
<protein>
    <submittedName>
        <fullName evidence="2">Uncharacterized protein</fullName>
    </submittedName>
</protein>
<feature type="compositionally biased region" description="Polar residues" evidence="1">
    <location>
        <begin position="15"/>
        <end position="25"/>
    </location>
</feature>
<reference evidence="2 3" key="1">
    <citation type="submission" date="2019-05" db="EMBL/GenBank/DDBJ databases">
        <title>Another draft genome of Portunus trituberculatus and its Hox gene families provides insights of decapod evolution.</title>
        <authorList>
            <person name="Jeong J.-H."/>
            <person name="Song I."/>
            <person name="Kim S."/>
            <person name="Choi T."/>
            <person name="Kim D."/>
            <person name="Ryu S."/>
            <person name="Kim W."/>
        </authorList>
    </citation>
    <scope>NUCLEOTIDE SEQUENCE [LARGE SCALE GENOMIC DNA]</scope>
    <source>
        <tissue evidence="2">Muscle</tissue>
    </source>
</reference>
<sequence>MERRKEMEVVDGEGNRTSPTNHNTFKLSQNSQLINPNPNQIQLGILYCVSATSPNLLAFPRASVYVSE</sequence>
<feature type="region of interest" description="Disordered" evidence="1">
    <location>
        <begin position="1"/>
        <end position="25"/>
    </location>
</feature>
<proteinExistence type="predicted"/>
<evidence type="ECO:0000313" key="3">
    <source>
        <dbReference type="Proteomes" id="UP000324222"/>
    </source>
</evidence>
<comment type="caution">
    <text evidence="2">The sequence shown here is derived from an EMBL/GenBank/DDBJ whole genome shotgun (WGS) entry which is preliminary data.</text>
</comment>
<gene>
    <name evidence="2" type="ORF">E2C01_068385</name>
</gene>
<accession>A0A5B7HNP7</accession>
<name>A0A5B7HNP7_PORTR</name>
<dbReference type="EMBL" id="VSRR010038104">
    <property type="protein sequence ID" value="MPC74040.1"/>
    <property type="molecule type" value="Genomic_DNA"/>
</dbReference>